<dbReference type="PANTHER" id="PTHR43400">
    <property type="entry name" value="FUMARATE REDUCTASE"/>
    <property type="match status" value="1"/>
</dbReference>
<keyword evidence="10" id="KW-1185">Reference proteome</keyword>
<feature type="region of interest" description="Disordered" evidence="6">
    <location>
        <begin position="484"/>
        <end position="505"/>
    </location>
</feature>
<dbReference type="AlphaFoldDB" id="A0A178Z5M3"/>
<feature type="compositionally biased region" description="Low complexity" evidence="6">
    <location>
        <begin position="1104"/>
        <end position="1124"/>
    </location>
</feature>
<dbReference type="CDD" id="cd12148">
    <property type="entry name" value="fungal_TF_MHR"/>
    <property type="match status" value="1"/>
</dbReference>
<evidence type="ECO:0000259" key="8">
    <source>
        <dbReference type="Pfam" id="PF04082"/>
    </source>
</evidence>
<evidence type="ECO:0000259" key="7">
    <source>
        <dbReference type="Pfam" id="PF00890"/>
    </source>
</evidence>
<dbReference type="Pfam" id="PF00890">
    <property type="entry name" value="FAD_binding_2"/>
    <property type="match status" value="1"/>
</dbReference>
<keyword evidence="5" id="KW-0539">Nucleus</keyword>
<dbReference type="GO" id="GO:0003677">
    <property type="term" value="F:DNA binding"/>
    <property type="evidence" value="ECO:0007669"/>
    <property type="project" value="InterPro"/>
</dbReference>
<dbReference type="Gene3D" id="3.90.700.10">
    <property type="entry name" value="Succinate dehydrogenase/fumarate reductase flavoprotein, catalytic domain"/>
    <property type="match status" value="1"/>
</dbReference>
<dbReference type="GO" id="GO:0008202">
    <property type="term" value="P:steroid metabolic process"/>
    <property type="evidence" value="ECO:0007669"/>
    <property type="project" value="UniProtKB-ARBA"/>
</dbReference>
<dbReference type="InterPro" id="IPR036188">
    <property type="entry name" value="FAD/NAD-bd_sf"/>
</dbReference>
<feature type="region of interest" description="Disordered" evidence="6">
    <location>
        <begin position="1062"/>
        <end position="1134"/>
    </location>
</feature>
<dbReference type="SUPFAM" id="SSF56425">
    <property type="entry name" value="Succinate dehydrogenase/fumarate reductase flavoprotein, catalytic domain"/>
    <property type="match status" value="1"/>
</dbReference>
<feature type="domain" description="Xylanolytic transcriptional activator regulatory" evidence="8">
    <location>
        <begin position="636"/>
        <end position="860"/>
    </location>
</feature>
<dbReference type="EMBL" id="LVYI01000012">
    <property type="protein sequence ID" value="OAP55012.1"/>
    <property type="molecule type" value="Genomic_DNA"/>
</dbReference>
<dbReference type="GO" id="GO:0008270">
    <property type="term" value="F:zinc ion binding"/>
    <property type="evidence" value="ECO:0007669"/>
    <property type="project" value="InterPro"/>
</dbReference>
<dbReference type="GO" id="GO:0006351">
    <property type="term" value="P:DNA-templated transcription"/>
    <property type="evidence" value="ECO:0007669"/>
    <property type="project" value="InterPro"/>
</dbReference>
<dbReference type="OrthoDB" id="4172316at2759"/>
<dbReference type="RefSeq" id="XP_018688379.1">
    <property type="nucleotide sequence ID" value="XM_018842218.1"/>
</dbReference>
<evidence type="ECO:0000256" key="2">
    <source>
        <dbReference type="ARBA" id="ARBA00022630"/>
    </source>
</evidence>
<name>A0A178Z5M3_9EURO</name>
<evidence type="ECO:0000256" key="4">
    <source>
        <dbReference type="ARBA" id="ARBA00023002"/>
    </source>
</evidence>
<comment type="caution">
    <text evidence="9">The sequence shown here is derived from an EMBL/GenBank/DDBJ whole genome shotgun (WGS) entry which is preliminary data.</text>
</comment>
<dbReference type="Gene3D" id="3.50.50.60">
    <property type="entry name" value="FAD/NAD(P)-binding domain"/>
    <property type="match status" value="1"/>
</dbReference>
<protein>
    <recommendedName>
        <fullName evidence="11">Transcription factor domain-containing protein</fullName>
    </recommendedName>
</protein>
<dbReference type="GeneID" id="30014880"/>
<gene>
    <name evidence="9" type="ORF">AYL99_10712</name>
</gene>
<evidence type="ECO:0008006" key="11">
    <source>
        <dbReference type="Google" id="ProtNLM"/>
    </source>
</evidence>
<dbReference type="InterPro" id="IPR007219">
    <property type="entry name" value="XnlR_reg_dom"/>
</dbReference>
<feature type="region of interest" description="Disordered" evidence="6">
    <location>
        <begin position="521"/>
        <end position="552"/>
    </location>
</feature>
<evidence type="ECO:0000313" key="10">
    <source>
        <dbReference type="Proteomes" id="UP000078343"/>
    </source>
</evidence>
<dbReference type="PANTHER" id="PTHR43400:SF10">
    <property type="entry name" value="3-OXOSTEROID 1-DEHYDROGENASE"/>
    <property type="match status" value="1"/>
</dbReference>
<proteinExistence type="predicted"/>
<evidence type="ECO:0000313" key="9">
    <source>
        <dbReference type="EMBL" id="OAP55012.1"/>
    </source>
</evidence>
<dbReference type="SUPFAM" id="SSF51905">
    <property type="entry name" value="FAD/NAD(P)-binding domain"/>
    <property type="match status" value="1"/>
</dbReference>
<evidence type="ECO:0000256" key="6">
    <source>
        <dbReference type="SAM" id="MobiDB-lite"/>
    </source>
</evidence>
<evidence type="ECO:0000256" key="1">
    <source>
        <dbReference type="ARBA" id="ARBA00001974"/>
    </source>
</evidence>
<dbReference type="GO" id="GO:0016491">
    <property type="term" value="F:oxidoreductase activity"/>
    <property type="evidence" value="ECO:0007669"/>
    <property type="project" value="UniProtKB-KW"/>
</dbReference>
<organism evidence="9 10">
    <name type="scientific">Fonsecaea erecta</name>
    <dbReference type="NCBI Taxonomy" id="1367422"/>
    <lineage>
        <taxon>Eukaryota</taxon>
        <taxon>Fungi</taxon>
        <taxon>Dikarya</taxon>
        <taxon>Ascomycota</taxon>
        <taxon>Pezizomycotina</taxon>
        <taxon>Eurotiomycetes</taxon>
        <taxon>Chaetothyriomycetidae</taxon>
        <taxon>Chaetothyriales</taxon>
        <taxon>Herpotrichiellaceae</taxon>
        <taxon>Fonsecaea</taxon>
    </lineage>
</organism>
<evidence type="ECO:0000256" key="3">
    <source>
        <dbReference type="ARBA" id="ARBA00022827"/>
    </source>
</evidence>
<dbReference type="InterPro" id="IPR050315">
    <property type="entry name" value="FAD-oxidoreductase_2"/>
</dbReference>
<dbReference type="InterPro" id="IPR003953">
    <property type="entry name" value="FAD-dep_OxRdtase_2_FAD-bd"/>
</dbReference>
<comment type="cofactor">
    <cofactor evidence="1">
        <name>FAD</name>
        <dbReference type="ChEBI" id="CHEBI:57692"/>
    </cofactor>
</comment>
<feature type="compositionally biased region" description="Polar residues" evidence="6">
    <location>
        <begin position="1094"/>
        <end position="1103"/>
    </location>
</feature>
<keyword evidence="3" id="KW-0274">FAD</keyword>
<reference evidence="9 10" key="1">
    <citation type="submission" date="2016-04" db="EMBL/GenBank/DDBJ databases">
        <title>Draft genome of Fonsecaea erecta CBS 125763.</title>
        <authorList>
            <person name="Weiss V.A."/>
            <person name="Vicente V.A."/>
            <person name="Raittz R.T."/>
            <person name="Moreno L.F."/>
            <person name="De Souza E.M."/>
            <person name="Pedrosa F.O."/>
            <person name="Steffens M.B."/>
            <person name="Faoro H."/>
            <person name="Tadra-Sfeir M.Z."/>
            <person name="Najafzadeh M.J."/>
            <person name="Felipe M.S."/>
            <person name="Teixeira M."/>
            <person name="Sun J."/>
            <person name="Xi L."/>
            <person name="Gomes R."/>
            <person name="De Azevedo C.M."/>
            <person name="Salgado C.G."/>
            <person name="Da Silva M.B."/>
            <person name="Nascimento M.F."/>
            <person name="Queiroz-Telles F."/>
            <person name="Attili D.S."/>
            <person name="Gorbushina A."/>
        </authorList>
    </citation>
    <scope>NUCLEOTIDE SEQUENCE [LARGE SCALE GENOMIC DNA]</scope>
    <source>
        <strain evidence="9 10">CBS 125763</strain>
    </source>
</reference>
<dbReference type="Proteomes" id="UP000078343">
    <property type="component" value="Unassembled WGS sequence"/>
</dbReference>
<accession>A0A178Z5M3</accession>
<sequence length="1218" mass="135294">MGSMLEDLSKPIDVIVVGSGVAGVSAAIEAAVQGSEVVVLEAQSNLGGASIISGGACCFVGTSLQQEQKVQDSVELALSDWVTFGGPTADIAWARKYLEHSRVDVCEWLENMGVRWTTLMQPEGNSVPRWHLPEGWGRAIMSRLIERAKALGVNFKTRACVRRLIVENETVNGVDVLFNGALHTLLAANVIVTTGGFSGNMAKVMDWAPCLRSVSRVLSGGSVAAKGLGHDMLFRDAGADLVCLDHIWVYPVGTPDPTDPEGKRGLGVRGFRTDIWLNSEGRRFHNEHLKGPRSGTPALLSQPDQTLWAIFPQSDIDNLEIINNPEFFPPPLAGHTPAAVKSFWADSAHAWLAKDIGELCQATGLPVDNAREAIDAFNADIIAGRSQDSRFGRPLAGLVPLTENLAAIQLYPMAQKTFGGVRTDLECRVLNQSNRPISGLYAAGEVAGMAGGCINGRAALEGTMYGPCVYSGRVAGKAIGSLRTATQPESTIERPPSDGGALPSSEHDLAERVRRLEQALLARGDQAPPRQDSATRRSDWESSTSDGRNPVRVQDQTNHEADLQQDQEIVEHPASGTEVRLQAQELLVNSNEYLLLGTAPQYEPLPVAELVQILPNRTNARRLFGFYVDNINWDQHIIHVPTTSRHLELIYDQLSEGIKPEGVRVALIAAIFAVAAYFWPDSPPSEPTLHDAKSCCRKWILLIQHVLVESNHLSFPTLETLQAKMLLTHFLPIFPLTTGRRSQQTQLVNAAHMLQIHLVDSPRERALRGKGTQDLIDLEVKRRVWWNIVAGDWMLSFMTGPQQGTYIVHPDQMNVEFPSNVDDKDITAEGNYDEPVLGSPTEMTFTIAKIRVSTVIRELIDTANKAKVNVDELDYEQILVFDKKLNDVYDSLPPYFRYEDASRPYVQEIYNARPYLERQRNFLLFGLYIRLSLLHRPFLTRSYKEPRYRYSRMVCLRSARIVIDLHKAMREVSSGRMWLVMYHVFVATTTLVMDYACQRDDPQAATERKQEILNCYRILEAGEERDPEVKEGLATLKRITNEWRMRSDSALYASMARRLPDEVPLMASTQPRPRPEIHPQSQPHTQGHSHHPTHSASLTLSGKRTTAATATPTMRPPTTTTTTRDPYLFGASDATHNTDMTTLLSDRSTWSIDTTPPRYIGPEAPQNGTEIEAGLGSGCPPIPDLWFPHFDADLDPTNNLQWESLFRDLDNQQTRLGL</sequence>
<dbReference type="Pfam" id="PF04082">
    <property type="entry name" value="Fungal_trans"/>
    <property type="match status" value="1"/>
</dbReference>
<keyword evidence="4" id="KW-0560">Oxidoreductase</keyword>
<dbReference type="InterPro" id="IPR027477">
    <property type="entry name" value="Succ_DH/fumarate_Rdtase_cat_sf"/>
</dbReference>
<feature type="domain" description="FAD-dependent oxidoreductase 2 FAD-binding" evidence="7">
    <location>
        <begin position="13"/>
        <end position="452"/>
    </location>
</feature>
<dbReference type="STRING" id="1367422.A0A178Z5M3"/>
<evidence type="ECO:0000256" key="5">
    <source>
        <dbReference type="ARBA" id="ARBA00023242"/>
    </source>
</evidence>
<keyword evidence="2" id="KW-0285">Flavoprotein</keyword>